<sequence length="242" mass="26441">MAYPNQQAGLLVANGWKHDSKIVKLDKGLPITFCKNAAFNHPYGLAFIEDTLYVTSQNNLLIATVSLTTGQVIDPAFTTIEGKVRGIASDSLRSRLFVAGHNVVKILDSTNATVIRTIPFDNPIGVYFHAPSNSLLVGSNADAKGLVHRVDLATFHVDATPYQTPHGGMDHPAGLLVYGDFLYALGQDNRQLLKFDFQSKEYKGKLIEDLPNDPEQILAIPQSVLTQFVMVPDYGSDTDVVL</sequence>
<evidence type="ECO:0000313" key="1">
    <source>
        <dbReference type="EMBL" id="KAK3236458.1"/>
    </source>
</evidence>
<dbReference type="EMBL" id="LGRX02035031">
    <property type="protein sequence ID" value="KAK3236458.1"/>
    <property type="molecule type" value="Genomic_DNA"/>
</dbReference>
<dbReference type="Gene3D" id="2.130.10.10">
    <property type="entry name" value="YVTN repeat-like/Quinoprotein amine dehydrogenase"/>
    <property type="match status" value="1"/>
</dbReference>
<dbReference type="InterPro" id="IPR015943">
    <property type="entry name" value="WD40/YVTN_repeat-like_dom_sf"/>
</dbReference>
<dbReference type="SUPFAM" id="SSF63825">
    <property type="entry name" value="YWTD domain"/>
    <property type="match status" value="1"/>
</dbReference>
<dbReference type="Proteomes" id="UP001190700">
    <property type="component" value="Unassembled WGS sequence"/>
</dbReference>
<organism evidence="1 2">
    <name type="scientific">Cymbomonas tetramitiformis</name>
    <dbReference type="NCBI Taxonomy" id="36881"/>
    <lineage>
        <taxon>Eukaryota</taxon>
        <taxon>Viridiplantae</taxon>
        <taxon>Chlorophyta</taxon>
        <taxon>Pyramimonadophyceae</taxon>
        <taxon>Pyramimonadales</taxon>
        <taxon>Pyramimonadaceae</taxon>
        <taxon>Cymbomonas</taxon>
    </lineage>
</organism>
<accession>A0AAE0BGY5</accession>
<protein>
    <submittedName>
        <fullName evidence="1">Uncharacterized protein</fullName>
    </submittedName>
</protein>
<keyword evidence="2" id="KW-1185">Reference proteome</keyword>
<gene>
    <name evidence="1" type="ORF">CYMTET_53407</name>
</gene>
<proteinExistence type="predicted"/>
<evidence type="ECO:0000313" key="2">
    <source>
        <dbReference type="Proteomes" id="UP001190700"/>
    </source>
</evidence>
<comment type="caution">
    <text evidence="1">The sequence shown here is derived from an EMBL/GenBank/DDBJ whole genome shotgun (WGS) entry which is preliminary data.</text>
</comment>
<reference evidence="1 2" key="1">
    <citation type="journal article" date="2015" name="Genome Biol. Evol.">
        <title>Comparative Genomics of a Bacterivorous Green Alga Reveals Evolutionary Causalities and Consequences of Phago-Mixotrophic Mode of Nutrition.</title>
        <authorList>
            <person name="Burns J.A."/>
            <person name="Paasch A."/>
            <person name="Narechania A."/>
            <person name="Kim E."/>
        </authorList>
    </citation>
    <scope>NUCLEOTIDE SEQUENCE [LARGE SCALE GENOMIC DNA]</scope>
    <source>
        <strain evidence="1 2">PLY_AMNH</strain>
    </source>
</reference>
<name>A0AAE0BGY5_9CHLO</name>
<dbReference type="AlphaFoldDB" id="A0AAE0BGY5"/>